<organism evidence="1 2">
    <name type="scientific">Paxillus rubicundulus Ve08.2h10</name>
    <dbReference type="NCBI Taxonomy" id="930991"/>
    <lineage>
        <taxon>Eukaryota</taxon>
        <taxon>Fungi</taxon>
        <taxon>Dikarya</taxon>
        <taxon>Basidiomycota</taxon>
        <taxon>Agaricomycotina</taxon>
        <taxon>Agaricomycetes</taxon>
        <taxon>Agaricomycetidae</taxon>
        <taxon>Boletales</taxon>
        <taxon>Paxilineae</taxon>
        <taxon>Paxillaceae</taxon>
        <taxon>Paxillus</taxon>
    </lineage>
</organism>
<keyword evidence="2" id="KW-1185">Reference proteome</keyword>
<dbReference type="Proteomes" id="UP000054538">
    <property type="component" value="Unassembled WGS sequence"/>
</dbReference>
<dbReference type="HOGENOM" id="CLU_009122_3_2_1"/>
<dbReference type="OrthoDB" id="3239511at2759"/>
<reference evidence="1 2" key="1">
    <citation type="submission" date="2014-04" db="EMBL/GenBank/DDBJ databases">
        <authorList>
            <consortium name="DOE Joint Genome Institute"/>
            <person name="Kuo A."/>
            <person name="Kohler A."/>
            <person name="Jargeat P."/>
            <person name="Nagy L.G."/>
            <person name="Floudas D."/>
            <person name="Copeland A."/>
            <person name="Barry K.W."/>
            <person name="Cichocki N."/>
            <person name="Veneault-Fourrey C."/>
            <person name="LaButti K."/>
            <person name="Lindquist E.A."/>
            <person name="Lipzen A."/>
            <person name="Lundell T."/>
            <person name="Morin E."/>
            <person name="Murat C."/>
            <person name="Sun H."/>
            <person name="Tunlid A."/>
            <person name="Henrissat B."/>
            <person name="Grigoriev I.V."/>
            <person name="Hibbett D.S."/>
            <person name="Martin F."/>
            <person name="Nordberg H.P."/>
            <person name="Cantor M.N."/>
            <person name="Hua S.X."/>
        </authorList>
    </citation>
    <scope>NUCLEOTIDE SEQUENCE [LARGE SCALE GENOMIC DNA]</scope>
    <source>
        <strain evidence="1 2">Ve08.2h10</strain>
    </source>
</reference>
<proteinExistence type="predicted"/>
<dbReference type="InParanoid" id="A0A0D0DJU3"/>
<name>A0A0D0DJU3_9AGAM</name>
<protein>
    <submittedName>
        <fullName evidence="1">Uncharacterized protein</fullName>
    </submittedName>
</protein>
<evidence type="ECO:0000313" key="2">
    <source>
        <dbReference type="Proteomes" id="UP000054538"/>
    </source>
</evidence>
<dbReference type="EMBL" id="KN826601">
    <property type="protein sequence ID" value="KIK78410.1"/>
    <property type="molecule type" value="Genomic_DNA"/>
</dbReference>
<dbReference type="AlphaFoldDB" id="A0A0D0DJU3"/>
<reference evidence="2" key="2">
    <citation type="submission" date="2015-01" db="EMBL/GenBank/DDBJ databases">
        <title>Evolutionary Origins and Diversification of the Mycorrhizal Mutualists.</title>
        <authorList>
            <consortium name="DOE Joint Genome Institute"/>
            <consortium name="Mycorrhizal Genomics Consortium"/>
            <person name="Kohler A."/>
            <person name="Kuo A."/>
            <person name="Nagy L.G."/>
            <person name="Floudas D."/>
            <person name="Copeland A."/>
            <person name="Barry K.W."/>
            <person name="Cichocki N."/>
            <person name="Veneault-Fourrey C."/>
            <person name="LaButti K."/>
            <person name="Lindquist E.A."/>
            <person name="Lipzen A."/>
            <person name="Lundell T."/>
            <person name="Morin E."/>
            <person name="Murat C."/>
            <person name="Riley R."/>
            <person name="Ohm R."/>
            <person name="Sun H."/>
            <person name="Tunlid A."/>
            <person name="Henrissat B."/>
            <person name="Grigoriev I.V."/>
            <person name="Hibbett D.S."/>
            <person name="Martin F."/>
        </authorList>
    </citation>
    <scope>NUCLEOTIDE SEQUENCE [LARGE SCALE GENOMIC DNA]</scope>
    <source>
        <strain evidence="2">Ve08.2h10</strain>
    </source>
</reference>
<sequence length="147" mass="17138">LEHFSQVMDIAFTDGSKHEDICKVCFVIFTMSNHQLQLLLFAAHLIINQQEHPITYHLLKCMRAFVDINIYTALEVHTEETLAAGCAALKNFSEMMMPQPTRKNWNFLKIHTNSHVFNDITLKGTTRNYNMKPNKSMHRPLKTIYQE</sequence>
<evidence type="ECO:0000313" key="1">
    <source>
        <dbReference type="EMBL" id="KIK78410.1"/>
    </source>
</evidence>
<accession>A0A0D0DJU3</accession>
<gene>
    <name evidence="1" type="ORF">PAXRUDRAFT_164104</name>
</gene>
<feature type="non-terminal residue" evidence="1">
    <location>
        <position position="147"/>
    </location>
</feature>